<dbReference type="InterPro" id="IPR050835">
    <property type="entry name" value="ABC_transporter_sub-D"/>
</dbReference>
<evidence type="ECO:0000313" key="7">
    <source>
        <dbReference type="EMBL" id="SVE60738.1"/>
    </source>
</evidence>
<dbReference type="SUPFAM" id="SSF90123">
    <property type="entry name" value="ABC transporter transmembrane region"/>
    <property type="match status" value="1"/>
</dbReference>
<dbReference type="Gene3D" id="1.20.1560.10">
    <property type="entry name" value="ABC transporter type 1, transmembrane domain"/>
    <property type="match status" value="1"/>
</dbReference>
<keyword evidence="1" id="KW-0813">Transport</keyword>
<keyword evidence="2 5" id="KW-0812">Transmembrane</keyword>
<feature type="transmembrane region" description="Helical" evidence="5">
    <location>
        <begin position="133"/>
        <end position="154"/>
    </location>
</feature>
<sequence length="229" mass="26407">QLKNRKWLHWLFLGIIVIMLLAVNGINAGIGFIARDLTNALVEKQQDGFYRILGIYACCFVVAVPIRVSQIFFTFKLGLIWREWLSKSLVKDYMTNKAYYQINPNDEDQTDVDNPDQRITEDTRAFTYQSLNLTVGVFDALLTFSLNILILLTISKTLTFSLFAYAAFATSILLFAGRNLVKLDYDQLRYEADFRYGLVHIRDNAESIAFYSGENPERNETERRLSEVV</sequence>
<feature type="non-terminal residue" evidence="7">
    <location>
        <position position="1"/>
    </location>
</feature>
<dbReference type="PANTHER" id="PTHR11384:SF59">
    <property type="entry name" value="LYSOSOMAL COBALAMIN TRANSPORTER ABCD4"/>
    <property type="match status" value="1"/>
</dbReference>
<evidence type="ECO:0000256" key="4">
    <source>
        <dbReference type="ARBA" id="ARBA00023136"/>
    </source>
</evidence>
<dbReference type="EMBL" id="UINC01229141">
    <property type="protein sequence ID" value="SVE60738.1"/>
    <property type="molecule type" value="Genomic_DNA"/>
</dbReference>
<feature type="transmembrane region" description="Helical" evidence="5">
    <location>
        <begin position="7"/>
        <end position="33"/>
    </location>
</feature>
<reference evidence="7" key="1">
    <citation type="submission" date="2018-05" db="EMBL/GenBank/DDBJ databases">
        <authorList>
            <person name="Lanie J.A."/>
            <person name="Ng W.-L."/>
            <person name="Kazmierczak K.M."/>
            <person name="Andrzejewski T.M."/>
            <person name="Davidsen T.M."/>
            <person name="Wayne K.J."/>
            <person name="Tettelin H."/>
            <person name="Glass J.I."/>
            <person name="Rusch D."/>
            <person name="Podicherti R."/>
            <person name="Tsui H.-C.T."/>
            <person name="Winkler M.E."/>
        </authorList>
    </citation>
    <scope>NUCLEOTIDE SEQUENCE</scope>
</reference>
<feature type="non-terminal residue" evidence="7">
    <location>
        <position position="229"/>
    </location>
</feature>
<evidence type="ECO:0000256" key="2">
    <source>
        <dbReference type="ARBA" id="ARBA00022692"/>
    </source>
</evidence>
<name>A0A383EX97_9ZZZZ</name>
<organism evidence="7">
    <name type="scientific">marine metagenome</name>
    <dbReference type="NCBI Taxonomy" id="408172"/>
    <lineage>
        <taxon>unclassified sequences</taxon>
        <taxon>metagenomes</taxon>
        <taxon>ecological metagenomes</taxon>
    </lineage>
</organism>
<keyword evidence="3 5" id="KW-1133">Transmembrane helix</keyword>
<dbReference type="Pfam" id="PF06472">
    <property type="entry name" value="ABC_membrane_2"/>
    <property type="match status" value="1"/>
</dbReference>
<evidence type="ECO:0000256" key="3">
    <source>
        <dbReference type="ARBA" id="ARBA00022989"/>
    </source>
</evidence>
<evidence type="ECO:0000256" key="1">
    <source>
        <dbReference type="ARBA" id="ARBA00022448"/>
    </source>
</evidence>
<evidence type="ECO:0000256" key="5">
    <source>
        <dbReference type="SAM" id="Phobius"/>
    </source>
</evidence>
<keyword evidence="4 5" id="KW-0472">Membrane</keyword>
<evidence type="ECO:0000259" key="6">
    <source>
        <dbReference type="PROSITE" id="PS50929"/>
    </source>
</evidence>
<proteinExistence type="predicted"/>
<protein>
    <recommendedName>
        <fullName evidence="6">ABC transmembrane type-1 domain-containing protein</fullName>
    </recommendedName>
</protein>
<feature type="domain" description="ABC transmembrane type-1" evidence="6">
    <location>
        <begin position="15"/>
        <end position="229"/>
    </location>
</feature>
<feature type="transmembrane region" description="Helical" evidence="5">
    <location>
        <begin position="53"/>
        <end position="75"/>
    </location>
</feature>
<accession>A0A383EX97</accession>
<dbReference type="PROSITE" id="PS50929">
    <property type="entry name" value="ABC_TM1F"/>
    <property type="match status" value="1"/>
</dbReference>
<dbReference type="PANTHER" id="PTHR11384">
    <property type="entry name" value="ATP-BINDING CASSETTE, SUB-FAMILY D MEMBER"/>
    <property type="match status" value="1"/>
</dbReference>
<dbReference type="GO" id="GO:0140359">
    <property type="term" value="F:ABC-type transporter activity"/>
    <property type="evidence" value="ECO:0007669"/>
    <property type="project" value="InterPro"/>
</dbReference>
<gene>
    <name evidence="7" type="ORF">METZ01_LOCUS513592</name>
</gene>
<feature type="transmembrane region" description="Helical" evidence="5">
    <location>
        <begin position="160"/>
        <end position="181"/>
    </location>
</feature>
<dbReference type="GO" id="GO:0016020">
    <property type="term" value="C:membrane"/>
    <property type="evidence" value="ECO:0007669"/>
    <property type="project" value="InterPro"/>
</dbReference>
<dbReference type="AlphaFoldDB" id="A0A383EX97"/>
<dbReference type="InterPro" id="IPR036640">
    <property type="entry name" value="ABC1_TM_sf"/>
</dbReference>
<dbReference type="InterPro" id="IPR011527">
    <property type="entry name" value="ABC1_TM_dom"/>
</dbReference>
<dbReference type="GO" id="GO:0005524">
    <property type="term" value="F:ATP binding"/>
    <property type="evidence" value="ECO:0007669"/>
    <property type="project" value="InterPro"/>
</dbReference>